<evidence type="ECO:0000259" key="11">
    <source>
        <dbReference type="Pfam" id="PF01529"/>
    </source>
</evidence>
<evidence type="ECO:0000256" key="5">
    <source>
        <dbReference type="ARBA" id="ARBA00023136"/>
    </source>
</evidence>
<dbReference type="Pfam" id="PF01529">
    <property type="entry name" value="DHHC"/>
    <property type="match status" value="1"/>
</dbReference>
<reference evidence="13" key="1">
    <citation type="journal article" date="2017" name="Genome Biol.">
        <title>Comparative genomics reveals high biological diversity and specific adaptations in the industrially and medically important fungal genus Aspergillus.</title>
        <authorList>
            <person name="de Vries R.P."/>
            <person name="Riley R."/>
            <person name="Wiebenga A."/>
            <person name="Aguilar-Osorio G."/>
            <person name="Amillis S."/>
            <person name="Uchima C.A."/>
            <person name="Anderluh G."/>
            <person name="Asadollahi M."/>
            <person name="Askin M."/>
            <person name="Barry K."/>
            <person name="Battaglia E."/>
            <person name="Bayram O."/>
            <person name="Benocci T."/>
            <person name="Braus-Stromeyer S.A."/>
            <person name="Caldana C."/>
            <person name="Canovas D."/>
            <person name="Cerqueira G.C."/>
            <person name="Chen F."/>
            <person name="Chen W."/>
            <person name="Choi C."/>
            <person name="Clum A."/>
            <person name="Dos Santos R.A."/>
            <person name="Damasio A.R."/>
            <person name="Diallinas G."/>
            <person name="Emri T."/>
            <person name="Fekete E."/>
            <person name="Flipphi M."/>
            <person name="Freyberg S."/>
            <person name="Gallo A."/>
            <person name="Gournas C."/>
            <person name="Habgood R."/>
            <person name="Hainaut M."/>
            <person name="Harispe M.L."/>
            <person name="Henrissat B."/>
            <person name="Hilden K.S."/>
            <person name="Hope R."/>
            <person name="Hossain A."/>
            <person name="Karabika E."/>
            <person name="Karaffa L."/>
            <person name="Karanyi Z."/>
            <person name="Krasevec N."/>
            <person name="Kuo A."/>
            <person name="Kusch H."/>
            <person name="LaButti K."/>
            <person name="Lagendijk E.L."/>
            <person name="Lapidus A."/>
            <person name="Levasseur A."/>
            <person name="Lindquist E."/>
            <person name="Lipzen A."/>
            <person name="Logrieco A.F."/>
            <person name="MacCabe A."/>
            <person name="Maekelae M.R."/>
            <person name="Malavazi I."/>
            <person name="Melin P."/>
            <person name="Meyer V."/>
            <person name="Mielnichuk N."/>
            <person name="Miskei M."/>
            <person name="Molnar A.P."/>
            <person name="Mule G."/>
            <person name="Ngan C.Y."/>
            <person name="Orejas M."/>
            <person name="Orosz E."/>
            <person name="Ouedraogo J.P."/>
            <person name="Overkamp K.M."/>
            <person name="Park H.-S."/>
            <person name="Perrone G."/>
            <person name="Piumi F."/>
            <person name="Punt P.J."/>
            <person name="Ram A.F."/>
            <person name="Ramon A."/>
            <person name="Rauscher S."/>
            <person name="Record E."/>
            <person name="Riano-Pachon D.M."/>
            <person name="Robert V."/>
            <person name="Roehrig J."/>
            <person name="Ruller R."/>
            <person name="Salamov A."/>
            <person name="Salih N.S."/>
            <person name="Samson R.A."/>
            <person name="Sandor E."/>
            <person name="Sanguinetti M."/>
            <person name="Schuetze T."/>
            <person name="Sepcic K."/>
            <person name="Shelest E."/>
            <person name="Sherlock G."/>
            <person name="Sophianopoulou V."/>
            <person name="Squina F.M."/>
            <person name="Sun H."/>
            <person name="Susca A."/>
            <person name="Todd R.B."/>
            <person name="Tsang A."/>
            <person name="Unkles S.E."/>
            <person name="van de Wiele N."/>
            <person name="van Rossen-Uffink D."/>
            <person name="Oliveira J.V."/>
            <person name="Vesth T.C."/>
            <person name="Visser J."/>
            <person name="Yu J.-H."/>
            <person name="Zhou M."/>
            <person name="Andersen M.R."/>
            <person name="Archer D.B."/>
            <person name="Baker S.E."/>
            <person name="Benoit I."/>
            <person name="Brakhage A.A."/>
            <person name="Braus G.H."/>
            <person name="Fischer R."/>
            <person name="Frisvad J.C."/>
            <person name="Goldman G.H."/>
            <person name="Houbraken J."/>
            <person name="Oakley B."/>
            <person name="Pocsi I."/>
            <person name="Scazzocchio C."/>
            <person name="Seiboth B."/>
            <person name="vanKuyk P.A."/>
            <person name="Wortman J."/>
            <person name="Dyer P.S."/>
            <person name="Grigoriev I.V."/>
        </authorList>
    </citation>
    <scope>NUCLEOTIDE SEQUENCE [LARGE SCALE GENOMIC DNA]</scope>
    <source>
        <strain evidence="13">CBS 516.65</strain>
    </source>
</reference>
<keyword evidence="3 10" id="KW-0812">Transmembrane</keyword>
<dbReference type="EMBL" id="KV878895">
    <property type="protein sequence ID" value="OJJ84952.1"/>
    <property type="molecule type" value="Genomic_DNA"/>
</dbReference>
<evidence type="ECO:0000256" key="7">
    <source>
        <dbReference type="ARBA" id="ARBA00023288"/>
    </source>
</evidence>
<organism evidence="12 13">
    <name type="scientific">Aspergillus glaucus CBS 516.65</name>
    <dbReference type="NCBI Taxonomy" id="1160497"/>
    <lineage>
        <taxon>Eukaryota</taxon>
        <taxon>Fungi</taxon>
        <taxon>Dikarya</taxon>
        <taxon>Ascomycota</taxon>
        <taxon>Pezizomycotina</taxon>
        <taxon>Eurotiomycetes</taxon>
        <taxon>Eurotiomycetidae</taxon>
        <taxon>Eurotiales</taxon>
        <taxon>Aspergillaceae</taxon>
        <taxon>Aspergillus</taxon>
        <taxon>Aspergillus subgen. Aspergillus</taxon>
    </lineage>
</organism>
<keyword evidence="7" id="KW-0449">Lipoprotein</keyword>
<dbReference type="EC" id="2.3.1.225" evidence="10"/>
<keyword evidence="6" id="KW-0564">Palmitate</keyword>
<proteinExistence type="inferred from homology"/>
<evidence type="ECO:0000256" key="6">
    <source>
        <dbReference type="ARBA" id="ARBA00023139"/>
    </source>
</evidence>
<evidence type="ECO:0000256" key="1">
    <source>
        <dbReference type="ARBA" id="ARBA00004141"/>
    </source>
</evidence>
<comment type="subcellular location">
    <subcellularLocation>
        <location evidence="1">Membrane</location>
        <topology evidence="1">Multi-pass membrane protein</topology>
    </subcellularLocation>
</comment>
<evidence type="ECO:0000256" key="4">
    <source>
        <dbReference type="ARBA" id="ARBA00022989"/>
    </source>
</evidence>
<accession>A0A1L9VM56</accession>
<evidence type="ECO:0000313" key="12">
    <source>
        <dbReference type="EMBL" id="OJJ84952.1"/>
    </source>
</evidence>
<sequence>MVEDPGYVPKLGSRNQQRSVIAELFESWKFDEENFCVFCMIRKPLRSKHCRRCGRCVAKHDHHCPWIDNCVGANNLRHFVLYIACLGIGITLFVLLTVSCSIQLVWITMLCAVQLVQVSRNQTTYENMRGHSIDRSYPSSRALASAMTAGTTSFDAAGLSASGQGPNPHGRVRKHGCIQQWSSLLGVDAFFATARDGLRDGPRAARPRNPFSRGIITNLQAME</sequence>
<keyword evidence="2 10" id="KW-0808">Transferase</keyword>
<keyword evidence="8 10" id="KW-0012">Acyltransferase</keyword>
<dbReference type="RefSeq" id="XP_022401650.1">
    <property type="nucleotide sequence ID" value="XM_022548941.1"/>
</dbReference>
<dbReference type="Proteomes" id="UP000184300">
    <property type="component" value="Unassembled WGS sequence"/>
</dbReference>
<dbReference type="InterPro" id="IPR001594">
    <property type="entry name" value="Palmitoyltrfase_DHHC"/>
</dbReference>
<name>A0A1L9VM56_ASPGL</name>
<comment type="similarity">
    <text evidence="10">Belongs to the DHHC palmitoyltransferase family.</text>
</comment>
<evidence type="ECO:0000313" key="13">
    <source>
        <dbReference type="Proteomes" id="UP000184300"/>
    </source>
</evidence>
<dbReference type="PROSITE" id="PS50216">
    <property type="entry name" value="DHHC"/>
    <property type="match status" value="1"/>
</dbReference>
<dbReference type="GO" id="GO:0005794">
    <property type="term" value="C:Golgi apparatus"/>
    <property type="evidence" value="ECO:0007669"/>
    <property type="project" value="TreeGrafter"/>
</dbReference>
<protein>
    <recommendedName>
        <fullName evidence="10">Palmitoyltransferase</fullName>
        <ecNumber evidence="10">2.3.1.225</ecNumber>
    </recommendedName>
</protein>
<evidence type="ECO:0000256" key="2">
    <source>
        <dbReference type="ARBA" id="ARBA00022679"/>
    </source>
</evidence>
<evidence type="ECO:0000256" key="10">
    <source>
        <dbReference type="RuleBase" id="RU079119"/>
    </source>
</evidence>
<feature type="transmembrane region" description="Helical" evidence="10">
    <location>
        <begin position="79"/>
        <end position="106"/>
    </location>
</feature>
<dbReference type="GO" id="GO:0005783">
    <property type="term" value="C:endoplasmic reticulum"/>
    <property type="evidence" value="ECO:0007669"/>
    <property type="project" value="TreeGrafter"/>
</dbReference>
<comment type="caution">
    <text evidence="10">Lacks conserved residue(s) required for the propagation of feature annotation.</text>
</comment>
<keyword evidence="4 10" id="KW-1133">Transmembrane helix</keyword>
<dbReference type="STRING" id="1160497.A0A1L9VM56"/>
<evidence type="ECO:0000256" key="3">
    <source>
        <dbReference type="ARBA" id="ARBA00022692"/>
    </source>
</evidence>
<dbReference type="AlphaFoldDB" id="A0A1L9VM56"/>
<dbReference type="GO" id="GO:0006612">
    <property type="term" value="P:protein targeting to membrane"/>
    <property type="evidence" value="ECO:0007669"/>
    <property type="project" value="TreeGrafter"/>
</dbReference>
<evidence type="ECO:0000256" key="9">
    <source>
        <dbReference type="ARBA" id="ARBA00048048"/>
    </source>
</evidence>
<comment type="catalytic activity">
    <reaction evidence="9 10">
        <text>L-cysteinyl-[protein] + hexadecanoyl-CoA = S-hexadecanoyl-L-cysteinyl-[protein] + CoA</text>
        <dbReference type="Rhea" id="RHEA:36683"/>
        <dbReference type="Rhea" id="RHEA-COMP:10131"/>
        <dbReference type="Rhea" id="RHEA-COMP:11032"/>
        <dbReference type="ChEBI" id="CHEBI:29950"/>
        <dbReference type="ChEBI" id="CHEBI:57287"/>
        <dbReference type="ChEBI" id="CHEBI:57379"/>
        <dbReference type="ChEBI" id="CHEBI:74151"/>
        <dbReference type="EC" id="2.3.1.225"/>
    </reaction>
</comment>
<keyword evidence="13" id="KW-1185">Reference proteome</keyword>
<comment type="domain">
    <text evidence="10">The DHHC domain is required for palmitoyltransferase activity.</text>
</comment>
<dbReference type="GeneID" id="34465201"/>
<dbReference type="OrthoDB" id="6781668at2759"/>
<dbReference type="InterPro" id="IPR039859">
    <property type="entry name" value="PFA4/ZDH16/20/ERF2-like"/>
</dbReference>
<gene>
    <name evidence="12" type="ORF">ASPGLDRAFT_65772</name>
</gene>
<dbReference type="GO" id="GO:0016020">
    <property type="term" value="C:membrane"/>
    <property type="evidence" value="ECO:0007669"/>
    <property type="project" value="UniProtKB-SubCell"/>
</dbReference>
<dbReference type="VEuPathDB" id="FungiDB:ASPGLDRAFT_65772"/>
<dbReference type="PANTHER" id="PTHR22883">
    <property type="entry name" value="ZINC FINGER DHHC DOMAIN CONTAINING PROTEIN"/>
    <property type="match status" value="1"/>
</dbReference>
<evidence type="ECO:0000256" key="8">
    <source>
        <dbReference type="ARBA" id="ARBA00023315"/>
    </source>
</evidence>
<feature type="domain" description="Palmitoyltransferase DHHC" evidence="11">
    <location>
        <begin position="30"/>
        <end position="101"/>
    </location>
</feature>
<keyword evidence="5 10" id="KW-0472">Membrane</keyword>
<dbReference type="GO" id="GO:0019706">
    <property type="term" value="F:protein-cysteine S-palmitoyltransferase activity"/>
    <property type="evidence" value="ECO:0007669"/>
    <property type="project" value="UniProtKB-EC"/>
</dbReference>